<evidence type="ECO:0000259" key="14">
    <source>
        <dbReference type="PROSITE" id="PS51379"/>
    </source>
</evidence>
<keyword evidence="8" id="KW-0479">Metal-binding</keyword>
<comment type="caution">
    <text evidence="15">The sequence shown here is derived from an EMBL/GenBank/DDBJ whole genome shotgun (WGS) entry which is preliminary data.</text>
</comment>
<gene>
    <name evidence="15" type="ORF">CSA56_14140</name>
</gene>
<evidence type="ECO:0000313" key="15">
    <source>
        <dbReference type="EMBL" id="PIE32833.1"/>
    </source>
</evidence>
<evidence type="ECO:0000256" key="13">
    <source>
        <dbReference type="ARBA" id="ARBA00034078"/>
    </source>
</evidence>
<dbReference type="EC" id="1.3.5.1" evidence="4"/>
<dbReference type="Proteomes" id="UP000230821">
    <property type="component" value="Unassembled WGS sequence"/>
</dbReference>
<dbReference type="InterPro" id="IPR025192">
    <property type="entry name" value="Succ_DH/fum_Rdtase_N"/>
</dbReference>
<dbReference type="InterPro" id="IPR012675">
    <property type="entry name" value="Beta-grasp_dom_sf"/>
</dbReference>
<evidence type="ECO:0000256" key="10">
    <source>
        <dbReference type="ARBA" id="ARBA00023004"/>
    </source>
</evidence>
<dbReference type="FunFam" id="1.10.1060.10:FF:000003">
    <property type="entry name" value="Succinate dehydrogenase iron-sulfur subunit"/>
    <property type="match status" value="1"/>
</dbReference>
<dbReference type="PANTHER" id="PTHR11921">
    <property type="entry name" value="SUCCINATE DEHYDROGENASE IRON-SULFUR PROTEIN"/>
    <property type="match status" value="1"/>
</dbReference>
<keyword evidence="5" id="KW-0004">4Fe-4S</keyword>
<dbReference type="InterPro" id="IPR017896">
    <property type="entry name" value="4Fe4S_Fe-S-bd"/>
</dbReference>
<reference evidence="15 16" key="1">
    <citation type="submission" date="2017-10" db="EMBL/GenBank/DDBJ databases">
        <title>Novel microbial diversity and functional potential in the marine mammal oral microbiome.</title>
        <authorList>
            <person name="Dudek N.K."/>
            <person name="Sun C.L."/>
            <person name="Burstein D."/>
            <person name="Kantor R.S."/>
            <person name="Aliaga Goltsman D.S."/>
            <person name="Bik E.M."/>
            <person name="Thomas B.C."/>
            <person name="Banfield J.F."/>
            <person name="Relman D.A."/>
        </authorList>
    </citation>
    <scope>NUCLEOTIDE SEQUENCE [LARGE SCALE GENOMIC DNA]</scope>
    <source>
        <strain evidence="15">DOLJORAL78_47_16</strain>
    </source>
</reference>
<evidence type="ECO:0000256" key="9">
    <source>
        <dbReference type="ARBA" id="ARBA00023002"/>
    </source>
</evidence>
<dbReference type="SUPFAM" id="SSF46548">
    <property type="entry name" value="alpha-helical ferredoxin"/>
    <property type="match status" value="1"/>
</dbReference>
<dbReference type="GO" id="GO:0022904">
    <property type="term" value="P:respiratory electron transport chain"/>
    <property type="evidence" value="ECO:0007669"/>
    <property type="project" value="TreeGrafter"/>
</dbReference>
<evidence type="ECO:0000256" key="1">
    <source>
        <dbReference type="ARBA" id="ARBA00001927"/>
    </source>
</evidence>
<dbReference type="Pfam" id="PF13085">
    <property type="entry name" value="Fer2_3"/>
    <property type="match status" value="1"/>
</dbReference>
<keyword evidence="10" id="KW-0408">Iron</keyword>
<evidence type="ECO:0000256" key="2">
    <source>
        <dbReference type="ARBA" id="ARBA00001966"/>
    </source>
</evidence>
<feature type="domain" description="4Fe-4S ferredoxin-type" evidence="14">
    <location>
        <begin position="138"/>
        <end position="166"/>
    </location>
</feature>
<evidence type="ECO:0000256" key="11">
    <source>
        <dbReference type="ARBA" id="ARBA00023014"/>
    </source>
</evidence>
<name>A0A2G6KAZ1_9BACT</name>
<proteinExistence type="inferred from homology"/>
<dbReference type="InterPro" id="IPR017900">
    <property type="entry name" value="4Fe4S_Fe_S_CS"/>
</dbReference>
<dbReference type="GO" id="GO:0006099">
    <property type="term" value="P:tricarboxylic acid cycle"/>
    <property type="evidence" value="ECO:0007669"/>
    <property type="project" value="UniProtKB-KW"/>
</dbReference>
<evidence type="ECO:0000256" key="6">
    <source>
        <dbReference type="ARBA" id="ARBA00022532"/>
    </source>
</evidence>
<keyword evidence="6" id="KW-0816">Tricarboxylic acid cycle</keyword>
<dbReference type="InterPro" id="IPR050573">
    <property type="entry name" value="SDH/FRD_Iron-Sulfur"/>
</dbReference>
<accession>A0A2G6KAZ1</accession>
<comment type="cofactor">
    <cofactor evidence="13">
        <name>[2Fe-2S] cluster</name>
        <dbReference type="ChEBI" id="CHEBI:190135"/>
    </cofactor>
</comment>
<dbReference type="AlphaFoldDB" id="A0A2G6KAZ1"/>
<dbReference type="GO" id="GO:0051539">
    <property type="term" value="F:4 iron, 4 sulfur cluster binding"/>
    <property type="evidence" value="ECO:0007669"/>
    <property type="project" value="UniProtKB-KW"/>
</dbReference>
<evidence type="ECO:0000256" key="7">
    <source>
        <dbReference type="ARBA" id="ARBA00022714"/>
    </source>
</evidence>
<keyword evidence="12" id="KW-0003">3Fe-4S</keyword>
<dbReference type="InterPro" id="IPR004489">
    <property type="entry name" value="Succ_DH/fum_Rdtase_Fe-S"/>
</dbReference>
<dbReference type="NCBIfam" id="TIGR00384">
    <property type="entry name" value="dhsB"/>
    <property type="match status" value="1"/>
</dbReference>
<dbReference type="GO" id="GO:0009055">
    <property type="term" value="F:electron transfer activity"/>
    <property type="evidence" value="ECO:0007669"/>
    <property type="project" value="InterPro"/>
</dbReference>
<dbReference type="PROSITE" id="PS51379">
    <property type="entry name" value="4FE4S_FER_2"/>
    <property type="match status" value="1"/>
</dbReference>
<dbReference type="Gene3D" id="1.10.1060.10">
    <property type="entry name" value="Alpha-helical ferredoxin"/>
    <property type="match status" value="1"/>
</dbReference>
<organism evidence="15 16">
    <name type="scientific">candidate division KSB3 bacterium</name>
    <dbReference type="NCBI Taxonomy" id="2044937"/>
    <lineage>
        <taxon>Bacteria</taxon>
        <taxon>candidate division KSB3</taxon>
    </lineage>
</organism>
<evidence type="ECO:0000256" key="8">
    <source>
        <dbReference type="ARBA" id="ARBA00022723"/>
    </source>
</evidence>
<dbReference type="InterPro" id="IPR009051">
    <property type="entry name" value="Helical_ferredxn"/>
</dbReference>
<comment type="cofactor">
    <cofactor evidence="1">
        <name>[3Fe-4S] cluster</name>
        <dbReference type="ChEBI" id="CHEBI:21137"/>
    </cofactor>
</comment>
<dbReference type="Gene3D" id="3.10.20.30">
    <property type="match status" value="1"/>
</dbReference>
<keyword evidence="11" id="KW-0411">Iron-sulfur</keyword>
<keyword evidence="9" id="KW-0560">Oxidoreductase</keyword>
<keyword evidence="7" id="KW-0001">2Fe-2S</keyword>
<comment type="similarity">
    <text evidence="3">Belongs to the succinate dehydrogenase/fumarate reductase iron-sulfur protein family.</text>
</comment>
<dbReference type="Pfam" id="PF13183">
    <property type="entry name" value="Fer4_8"/>
    <property type="match status" value="1"/>
</dbReference>
<evidence type="ECO:0000256" key="4">
    <source>
        <dbReference type="ARBA" id="ARBA00012792"/>
    </source>
</evidence>
<dbReference type="GO" id="GO:0051537">
    <property type="term" value="F:2 iron, 2 sulfur cluster binding"/>
    <property type="evidence" value="ECO:0007669"/>
    <property type="project" value="UniProtKB-KW"/>
</dbReference>
<evidence type="ECO:0000256" key="3">
    <source>
        <dbReference type="ARBA" id="ARBA00009433"/>
    </source>
</evidence>
<evidence type="ECO:0000313" key="16">
    <source>
        <dbReference type="Proteomes" id="UP000230821"/>
    </source>
</evidence>
<dbReference type="GO" id="GO:0046872">
    <property type="term" value="F:metal ion binding"/>
    <property type="evidence" value="ECO:0007669"/>
    <property type="project" value="UniProtKB-KW"/>
</dbReference>
<evidence type="ECO:0000256" key="5">
    <source>
        <dbReference type="ARBA" id="ARBA00022485"/>
    </source>
</evidence>
<dbReference type="GO" id="GO:0051538">
    <property type="term" value="F:3 iron, 4 sulfur cluster binding"/>
    <property type="evidence" value="ECO:0007669"/>
    <property type="project" value="UniProtKB-KW"/>
</dbReference>
<protein>
    <recommendedName>
        <fullName evidence="4">succinate dehydrogenase</fullName>
        <ecNumber evidence="4">1.3.5.1</ecNumber>
    </recommendedName>
</protein>
<evidence type="ECO:0000256" key="12">
    <source>
        <dbReference type="ARBA" id="ARBA00023291"/>
    </source>
</evidence>
<dbReference type="EMBL" id="PDSK01000107">
    <property type="protein sequence ID" value="PIE32833.1"/>
    <property type="molecule type" value="Genomic_DNA"/>
</dbReference>
<dbReference type="NCBIfam" id="NF004616">
    <property type="entry name" value="PRK05950.1"/>
    <property type="match status" value="1"/>
</dbReference>
<dbReference type="PROSITE" id="PS00198">
    <property type="entry name" value="4FE4S_FER_1"/>
    <property type="match status" value="1"/>
</dbReference>
<comment type="cofactor">
    <cofactor evidence="2">
        <name>[4Fe-4S] cluster</name>
        <dbReference type="ChEBI" id="CHEBI:49883"/>
    </cofactor>
</comment>
<dbReference type="SUPFAM" id="SSF54292">
    <property type="entry name" value="2Fe-2S ferredoxin-like"/>
    <property type="match status" value="1"/>
</dbReference>
<dbReference type="InterPro" id="IPR036010">
    <property type="entry name" value="2Fe-2S_ferredoxin-like_sf"/>
</dbReference>
<dbReference type="PANTHER" id="PTHR11921:SF29">
    <property type="entry name" value="SUCCINATE DEHYDROGENASE [UBIQUINONE] IRON-SULFUR SUBUNIT, MITOCHONDRIAL"/>
    <property type="match status" value="1"/>
</dbReference>
<dbReference type="GO" id="GO:0008177">
    <property type="term" value="F:succinate dehydrogenase (quinone) activity"/>
    <property type="evidence" value="ECO:0007669"/>
    <property type="project" value="UniProtKB-EC"/>
</dbReference>
<sequence>MNIIIEVQRFNPETDNEPYLQRYEVQLEKTQRILDALMYIARNLDGTPGFRKSCAHGVCGSDAMIINGKEGLACKTLIQDVAKQDGDTISLRPLRHLEIEKDLMVNQEPFLQKLRAVNPYFLAKEPPGEKEYLQSPEQRKAIDEATKCIHCGACYSACPVLDEKPDFLGPAALVQAARFVFDSRDKGLEERLGPIDHPNGVWSCDNHFACTKVCPRGIKITKLINQTKQAIKKYQKS</sequence>